<proteinExistence type="predicted"/>
<dbReference type="InterPro" id="IPR003656">
    <property type="entry name" value="Znf_BED"/>
</dbReference>
<keyword evidence="2 4" id="KW-0863">Zinc-finger</keyword>
<dbReference type="PROSITE" id="PS50808">
    <property type="entry name" value="ZF_BED"/>
    <property type="match status" value="1"/>
</dbReference>
<comment type="caution">
    <text evidence="7">The sequence shown here is derived from an EMBL/GenBank/DDBJ whole genome shotgun (WGS) entry which is preliminary data.</text>
</comment>
<evidence type="ECO:0000313" key="7">
    <source>
        <dbReference type="EMBL" id="GBN83120.1"/>
    </source>
</evidence>
<evidence type="ECO:0000256" key="5">
    <source>
        <dbReference type="SAM" id="MobiDB-lite"/>
    </source>
</evidence>
<dbReference type="GO" id="GO:0008270">
    <property type="term" value="F:zinc ion binding"/>
    <property type="evidence" value="ECO:0007669"/>
    <property type="project" value="UniProtKB-KW"/>
</dbReference>
<organism evidence="7 8">
    <name type="scientific">Araneus ventricosus</name>
    <name type="common">Orbweaver spider</name>
    <name type="synonym">Epeira ventricosa</name>
    <dbReference type="NCBI Taxonomy" id="182803"/>
    <lineage>
        <taxon>Eukaryota</taxon>
        <taxon>Metazoa</taxon>
        <taxon>Ecdysozoa</taxon>
        <taxon>Arthropoda</taxon>
        <taxon>Chelicerata</taxon>
        <taxon>Arachnida</taxon>
        <taxon>Araneae</taxon>
        <taxon>Araneomorphae</taxon>
        <taxon>Entelegynae</taxon>
        <taxon>Araneoidea</taxon>
        <taxon>Araneidae</taxon>
        <taxon>Araneus</taxon>
    </lineage>
</organism>
<dbReference type="EMBL" id="BGPR01019850">
    <property type="protein sequence ID" value="GBN83120.1"/>
    <property type="molecule type" value="Genomic_DNA"/>
</dbReference>
<feature type="domain" description="BED-type" evidence="6">
    <location>
        <begin position="6"/>
        <end position="69"/>
    </location>
</feature>
<name>A0A4Y2S7B2_ARAVE</name>
<accession>A0A4Y2S7B2</accession>
<dbReference type="Pfam" id="PF02892">
    <property type="entry name" value="zf-BED"/>
    <property type="match status" value="1"/>
</dbReference>
<protein>
    <recommendedName>
        <fullName evidence="6">BED-type domain-containing protein</fullName>
    </recommendedName>
</protein>
<dbReference type="GO" id="GO:0003677">
    <property type="term" value="F:DNA binding"/>
    <property type="evidence" value="ECO:0007669"/>
    <property type="project" value="InterPro"/>
</dbReference>
<evidence type="ECO:0000259" key="6">
    <source>
        <dbReference type="PROSITE" id="PS50808"/>
    </source>
</evidence>
<dbReference type="Proteomes" id="UP000499080">
    <property type="component" value="Unassembled WGS sequence"/>
</dbReference>
<evidence type="ECO:0000313" key="8">
    <source>
        <dbReference type="Proteomes" id="UP000499080"/>
    </source>
</evidence>
<evidence type="ECO:0000256" key="3">
    <source>
        <dbReference type="ARBA" id="ARBA00022833"/>
    </source>
</evidence>
<evidence type="ECO:0000256" key="4">
    <source>
        <dbReference type="PROSITE-ProRule" id="PRU00027"/>
    </source>
</evidence>
<evidence type="ECO:0000256" key="1">
    <source>
        <dbReference type="ARBA" id="ARBA00022723"/>
    </source>
</evidence>
<keyword evidence="3" id="KW-0862">Zinc</keyword>
<dbReference type="AlphaFoldDB" id="A0A4Y2S7B2"/>
<feature type="region of interest" description="Disordered" evidence="5">
    <location>
        <begin position="70"/>
        <end position="92"/>
    </location>
</feature>
<gene>
    <name evidence="7" type="ORF">AVEN_7398_1</name>
</gene>
<evidence type="ECO:0000256" key="2">
    <source>
        <dbReference type="ARBA" id="ARBA00022771"/>
    </source>
</evidence>
<keyword evidence="8" id="KW-1185">Reference proteome</keyword>
<keyword evidence="1" id="KW-0479">Metal-binding</keyword>
<feature type="compositionally biased region" description="Acidic residues" evidence="5">
    <location>
        <begin position="70"/>
        <end position="79"/>
    </location>
</feature>
<feature type="compositionally biased region" description="Low complexity" evidence="5">
    <location>
        <begin position="80"/>
        <end position="92"/>
    </location>
</feature>
<dbReference type="OrthoDB" id="1607513at2759"/>
<sequence length="139" mass="15828">MASCGRKRDPIWNYFEELPKVLGKTGVRARCIYCHNESQGLVARLKKHHAKCPKKAITAATCATESEEYINQEDNDVDEPSTSTTSKSLPTPYKRFKMMDDFVVRTSANEKDNLDEQLSRFIFSANIYGQVINHHVALM</sequence>
<reference evidence="7 8" key="1">
    <citation type="journal article" date="2019" name="Sci. Rep.">
        <title>Orb-weaving spider Araneus ventricosus genome elucidates the spidroin gene catalogue.</title>
        <authorList>
            <person name="Kono N."/>
            <person name="Nakamura H."/>
            <person name="Ohtoshi R."/>
            <person name="Moran D.A.P."/>
            <person name="Shinohara A."/>
            <person name="Yoshida Y."/>
            <person name="Fujiwara M."/>
            <person name="Mori M."/>
            <person name="Tomita M."/>
            <person name="Arakawa K."/>
        </authorList>
    </citation>
    <scope>NUCLEOTIDE SEQUENCE [LARGE SCALE GENOMIC DNA]</scope>
</reference>